<evidence type="ECO:0000256" key="1">
    <source>
        <dbReference type="SAM" id="MobiDB-lite"/>
    </source>
</evidence>
<organism evidence="2 3">
    <name type="scientific">Streptomyces antimicrobicus</name>
    <dbReference type="NCBI Taxonomy" id="2883108"/>
    <lineage>
        <taxon>Bacteria</taxon>
        <taxon>Bacillati</taxon>
        <taxon>Actinomycetota</taxon>
        <taxon>Actinomycetes</taxon>
        <taxon>Kitasatosporales</taxon>
        <taxon>Streptomycetaceae</taxon>
        <taxon>Streptomyces</taxon>
    </lineage>
</organism>
<evidence type="ECO:0000313" key="3">
    <source>
        <dbReference type="Proteomes" id="UP001199054"/>
    </source>
</evidence>
<proteinExistence type="predicted"/>
<dbReference type="Proteomes" id="UP001199054">
    <property type="component" value="Unassembled WGS sequence"/>
</dbReference>
<gene>
    <name evidence="2" type="ORF">LG632_26615</name>
</gene>
<comment type="caution">
    <text evidence="2">The sequence shown here is derived from an EMBL/GenBank/DDBJ whole genome shotgun (WGS) entry which is preliminary data.</text>
</comment>
<dbReference type="EMBL" id="JAJAUY010000159">
    <property type="protein sequence ID" value="MCB5182918.1"/>
    <property type="molecule type" value="Genomic_DNA"/>
</dbReference>
<name>A0ABS8BEG9_9ACTN</name>
<keyword evidence="3" id="KW-1185">Reference proteome</keyword>
<accession>A0ABS8BEG9</accession>
<feature type="compositionally biased region" description="Basic and acidic residues" evidence="1">
    <location>
        <begin position="35"/>
        <end position="54"/>
    </location>
</feature>
<dbReference type="RefSeq" id="WP_226730093.1">
    <property type="nucleotide sequence ID" value="NZ_JAJAUY010000159.1"/>
</dbReference>
<reference evidence="2 3" key="1">
    <citation type="submission" date="2021-10" db="EMBL/GenBank/DDBJ databases">
        <title>Streptomyces sp. strain SMC 277, a novel streptomycete isolated from soil.</title>
        <authorList>
            <person name="Chanama M."/>
        </authorList>
    </citation>
    <scope>NUCLEOTIDE SEQUENCE [LARGE SCALE GENOMIC DNA]</scope>
    <source>
        <strain evidence="2 3">SMC 277</strain>
    </source>
</reference>
<sequence length="54" mass="6331">MFEYEIAVARRADLYREADRYRLVRKAQAARRSARREEAEGKVRGDRSVFGRAA</sequence>
<protein>
    <submittedName>
        <fullName evidence="2">Uncharacterized protein</fullName>
    </submittedName>
</protein>
<feature type="region of interest" description="Disordered" evidence="1">
    <location>
        <begin position="30"/>
        <end position="54"/>
    </location>
</feature>
<evidence type="ECO:0000313" key="2">
    <source>
        <dbReference type="EMBL" id="MCB5182918.1"/>
    </source>
</evidence>